<dbReference type="Proteomes" id="UP000215059">
    <property type="component" value="Unassembled WGS sequence"/>
</dbReference>
<keyword evidence="5 6" id="KW-0472">Membrane</keyword>
<feature type="non-terminal residue" evidence="7">
    <location>
        <position position="1"/>
    </location>
</feature>
<keyword evidence="2" id="KW-1003">Cell membrane</keyword>
<dbReference type="Pfam" id="PF09678">
    <property type="entry name" value="Caa3_CtaG"/>
    <property type="match status" value="1"/>
</dbReference>
<sequence>VVLFNGLFSFYHFPFIFDYLMGNGSLKSLYHIILFITSIFMWVPLFPPIPSMDKLSGLQKTAYIFAMGVLLTPACALIIFSKKIIYSTYQHASVILYSSYNPVEDQQLGGVIMKVAQEIIYGTVLGSIFVQWFKKEKIYKIDELPPNNFDIRKE</sequence>
<keyword evidence="8" id="KW-1185">Reference proteome</keyword>
<feature type="transmembrane region" description="Helical" evidence="6">
    <location>
        <begin position="29"/>
        <end position="49"/>
    </location>
</feature>
<evidence type="ECO:0000256" key="5">
    <source>
        <dbReference type="ARBA" id="ARBA00023136"/>
    </source>
</evidence>
<keyword evidence="4 6" id="KW-1133">Transmembrane helix</keyword>
<evidence type="ECO:0000256" key="6">
    <source>
        <dbReference type="SAM" id="Phobius"/>
    </source>
</evidence>
<dbReference type="GO" id="GO:0005886">
    <property type="term" value="C:plasma membrane"/>
    <property type="evidence" value="ECO:0007669"/>
    <property type="project" value="UniProtKB-SubCell"/>
</dbReference>
<protein>
    <recommendedName>
        <fullName evidence="9">Cytochrome c oxidase assembly factor CtaG</fullName>
    </recommendedName>
</protein>
<evidence type="ECO:0000313" key="8">
    <source>
        <dbReference type="Proteomes" id="UP000215059"/>
    </source>
</evidence>
<name>A0A235F4B3_9BACL</name>
<dbReference type="AlphaFoldDB" id="A0A235F4B3"/>
<reference evidence="7 8" key="1">
    <citation type="submission" date="2017-07" db="EMBL/GenBank/DDBJ databases">
        <title>Fictibacillus sp. nov. GDSW-R2A3 Genome sequencing and assembly.</title>
        <authorList>
            <person name="Mayilraj S."/>
        </authorList>
    </citation>
    <scope>NUCLEOTIDE SEQUENCE [LARGE SCALE GENOMIC DNA]</scope>
    <source>
        <strain evidence="7 8">GDSW-R2A3</strain>
    </source>
</reference>
<evidence type="ECO:0000256" key="4">
    <source>
        <dbReference type="ARBA" id="ARBA00022989"/>
    </source>
</evidence>
<evidence type="ECO:0000256" key="2">
    <source>
        <dbReference type="ARBA" id="ARBA00022475"/>
    </source>
</evidence>
<dbReference type="EMBL" id="NOII01000050">
    <property type="protein sequence ID" value="OYD56116.1"/>
    <property type="molecule type" value="Genomic_DNA"/>
</dbReference>
<keyword evidence="3 6" id="KW-0812">Transmembrane</keyword>
<dbReference type="InterPro" id="IPR019108">
    <property type="entry name" value="Caa3_assmbl_CtaG-rel"/>
</dbReference>
<evidence type="ECO:0000256" key="3">
    <source>
        <dbReference type="ARBA" id="ARBA00022692"/>
    </source>
</evidence>
<proteinExistence type="predicted"/>
<evidence type="ECO:0000256" key="1">
    <source>
        <dbReference type="ARBA" id="ARBA00004651"/>
    </source>
</evidence>
<evidence type="ECO:0008006" key="9">
    <source>
        <dbReference type="Google" id="ProtNLM"/>
    </source>
</evidence>
<accession>A0A235F4B3</accession>
<evidence type="ECO:0000313" key="7">
    <source>
        <dbReference type="EMBL" id="OYD56116.1"/>
    </source>
</evidence>
<comment type="subcellular location">
    <subcellularLocation>
        <location evidence="1">Cell membrane</location>
        <topology evidence="1">Multi-pass membrane protein</topology>
    </subcellularLocation>
</comment>
<feature type="transmembrane region" description="Helical" evidence="6">
    <location>
        <begin position="61"/>
        <end position="80"/>
    </location>
</feature>
<dbReference type="RefSeq" id="WP_205727428.1">
    <property type="nucleotide sequence ID" value="NZ_NOII01000050.1"/>
</dbReference>
<organism evidence="7 8">
    <name type="scientific">Fictibacillus aquaticus</name>
    <dbReference type="NCBI Taxonomy" id="2021314"/>
    <lineage>
        <taxon>Bacteria</taxon>
        <taxon>Bacillati</taxon>
        <taxon>Bacillota</taxon>
        <taxon>Bacilli</taxon>
        <taxon>Bacillales</taxon>
        <taxon>Fictibacillaceae</taxon>
        <taxon>Fictibacillus</taxon>
    </lineage>
</organism>
<gene>
    <name evidence="7" type="ORF">CGZ90_19260</name>
</gene>
<comment type="caution">
    <text evidence="7">The sequence shown here is derived from an EMBL/GenBank/DDBJ whole genome shotgun (WGS) entry which is preliminary data.</text>
</comment>